<dbReference type="Gene3D" id="1.10.10.10">
    <property type="entry name" value="Winged helix-like DNA-binding domain superfamily/Winged helix DNA-binding domain"/>
    <property type="match status" value="1"/>
</dbReference>
<evidence type="ECO:0000256" key="1">
    <source>
        <dbReference type="ARBA" id="ARBA00023015"/>
    </source>
</evidence>
<name>A8IDC0_AZOC5</name>
<evidence type="ECO:0000256" key="3">
    <source>
        <dbReference type="ARBA" id="ARBA00023163"/>
    </source>
</evidence>
<evidence type="ECO:0000259" key="5">
    <source>
        <dbReference type="PROSITE" id="PS50995"/>
    </source>
</evidence>
<reference evidence="6 7" key="1">
    <citation type="journal article" date="2007" name="Appl. Environ. Microbiol.">
        <title>Rhizobial factors required for stem nodule maturation and maintenance in Sesbania rostrata-Azorhizobium caulinodans ORS571 symbiosis.</title>
        <authorList>
            <person name="Suzuki S."/>
            <person name="Aono T."/>
            <person name="Lee KB."/>
            <person name="Suzuki T."/>
            <person name="Liu CT."/>
            <person name="Miwa H."/>
            <person name="Wakao S."/>
            <person name="Iki T."/>
            <person name="Oyaizu H."/>
        </authorList>
    </citation>
    <scope>NUCLEOTIDE SEQUENCE [LARGE SCALE GENOMIC DNA]</scope>
    <source>
        <strain evidence="7">ATCC 43989 / DSM 5975 / JCM 20966 / LMG 6465 / NBRC 14845 / NCIMB 13405 / ORS 571</strain>
    </source>
</reference>
<dbReference type="SUPFAM" id="SSF46785">
    <property type="entry name" value="Winged helix' DNA-binding domain"/>
    <property type="match status" value="1"/>
</dbReference>
<evidence type="ECO:0000313" key="7">
    <source>
        <dbReference type="Proteomes" id="UP000000270"/>
    </source>
</evidence>
<dbReference type="GO" id="GO:0003677">
    <property type="term" value="F:DNA binding"/>
    <property type="evidence" value="ECO:0007669"/>
    <property type="project" value="UniProtKB-KW"/>
</dbReference>
<feature type="region of interest" description="Disordered" evidence="4">
    <location>
        <begin position="31"/>
        <end position="57"/>
    </location>
</feature>
<dbReference type="GO" id="GO:0003700">
    <property type="term" value="F:DNA-binding transcription factor activity"/>
    <property type="evidence" value="ECO:0007669"/>
    <property type="project" value="InterPro"/>
</dbReference>
<reference evidence="7" key="2">
    <citation type="submission" date="2007-04" db="EMBL/GenBank/DDBJ databases">
        <title>Complete genome sequence of the nitrogen-fixing bacterium Azorhizobium caulinodans ORS571.</title>
        <authorList>
            <person name="Lee K.B."/>
            <person name="Backer P.D."/>
            <person name="Aono T."/>
            <person name="Liu C.T."/>
            <person name="Suzuki S."/>
            <person name="Suzuki T."/>
            <person name="Kaneko T."/>
            <person name="Yamada M."/>
            <person name="Tabata S."/>
            <person name="Kupfer D.M."/>
            <person name="Najar F.Z."/>
            <person name="Wiley G.B."/>
            <person name="Roe B."/>
            <person name="Binnewies T."/>
            <person name="Ussery D."/>
            <person name="Vereecke D."/>
            <person name="Gevers D."/>
            <person name="Holsters M."/>
            <person name="Oyaizu H."/>
        </authorList>
    </citation>
    <scope>NUCLEOTIDE SEQUENCE [LARGE SCALE GENOMIC DNA]</scope>
    <source>
        <strain evidence="7">ATCC 43989 / DSM 5975 / JCM 20966 / LMG 6465 / NBRC 14845 / NCIMB 13405 / ORS 571</strain>
    </source>
</reference>
<dbReference type="KEGG" id="azc:AZC_2912"/>
<organism evidence="6 7">
    <name type="scientific">Azorhizobium caulinodans (strain ATCC 43989 / DSM 5975 / JCM 20966 / LMG 6465 / NBRC 14845 / NCIMB 13405 / ORS 571)</name>
    <dbReference type="NCBI Taxonomy" id="438753"/>
    <lineage>
        <taxon>Bacteria</taxon>
        <taxon>Pseudomonadati</taxon>
        <taxon>Pseudomonadota</taxon>
        <taxon>Alphaproteobacteria</taxon>
        <taxon>Hyphomicrobiales</taxon>
        <taxon>Xanthobacteraceae</taxon>
        <taxon>Azorhizobium</taxon>
    </lineage>
</organism>
<dbReference type="PROSITE" id="PS50995">
    <property type="entry name" value="HTH_MARR_2"/>
    <property type="match status" value="1"/>
</dbReference>
<feature type="domain" description="HTH marR-type" evidence="5">
    <location>
        <begin position="74"/>
        <end position="207"/>
    </location>
</feature>
<keyword evidence="3" id="KW-0804">Transcription</keyword>
<dbReference type="PANTHER" id="PTHR35790">
    <property type="entry name" value="HTH-TYPE TRANSCRIPTIONAL REGULATOR PCHR"/>
    <property type="match status" value="1"/>
</dbReference>
<protein>
    <submittedName>
        <fullName evidence="6">Transcriptional regulator</fullName>
    </submittedName>
</protein>
<feature type="compositionally biased region" description="Basic and acidic residues" evidence="4">
    <location>
        <begin position="31"/>
        <end position="45"/>
    </location>
</feature>
<dbReference type="STRING" id="438753.AZC_2912"/>
<dbReference type="InterPro" id="IPR036390">
    <property type="entry name" value="WH_DNA-bd_sf"/>
</dbReference>
<dbReference type="AlphaFoldDB" id="A8IDC0"/>
<keyword evidence="7" id="KW-1185">Reference proteome</keyword>
<dbReference type="SMART" id="SM00347">
    <property type="entry name" value="HTH_MARR"/>
    <property type="match status" value="1"/>
</dbReference>
<keyword evidence="1" id="KW-0805">Transcription regulation</keyword>
<proteinExistence type="predicted"/>
<dbReference type="Proteomes" id="UP000000270">
    <property type="component" value="Chromosome"/>
</dbReference>
<reference evidence="6 7" key="6">
    <citation type="journal article" date="2011" name="Appl. Environ. Microbiol.">
        <title>Involvement of the azorhizobial chromosome partition gene (parA) in the onset of bacteroid differentiation during Sesbania rostrata stem nodule development.</title>
        <authorList>
            <person name="Liu CT."/>
            <person name="Lee KB."/>
            <person name="Wang YS."/>
            <person name="Peng MH."/>
            <person name="Lee KT."/>
            <person name="Suzuki S."/>
            <person name="Suzuki T."/>
            <person name="Oyaizu H."/>
        </authorList>
    </citation>
    <scope>NUCLEOTIDE SEQUENCE [LARGE SCALE GENOMIC DNA]</scope>
    <source>
        <strain evidence="7">ATCC 43989 / DSM 5975 / JCM 20966 / LMG 6465 / NBRC 14845 / NCIMB 13405 / ORS 571</strain>
    </source>
</reference>
<dbReference type="HOGENOM" id="CLU_1238118_0_0_5"/>
<dbReference type="InterPro" id="IPR036388">
    <property type="entry name" value="WH-like_DNA-bd_sf"/>
</dbReference>
<reference evidence="6 7" key="3">
    <citation type="journal article" date="2008" name="BMC Genomics">
        <title>The genome of the versatile nitrogen fixer Azorhizobium caulinodans ORS571.</title>
        <authorList>
            <person name="Lee KB."/>
            <person name="Backer P.D."/>
            <person name="Aono T."/>
            <person name="Liu CT."/>
            <person name="Suzuki S."/>
            <person name="Suzuki T."/>
            <person name="Kaneko T."/>
            <person name="Yamada M."/>
            <person name="Tabata S."/>
            <person name="Kupfer D.M."/>
            <person name="Najar F.Z."/>
            <person name="Wiley G.B."/>
            <person name="Roe B."/>
            <person name="Binnewies T.T."/>
            <person name="Ussery D.W."/>
            <person name="D'Haeze W."/>
            <person name="Herder J.D."/>
            <person name="Gevers D."/>
            <person name="Vereecke D."/>
            <person name="Holsters M."/>
            <person name="Oyaizu H."/>
        </authorList>
    </citation>
    <scope>NUCLEOTIDE SEQUENCE [LARGE SCALE GENOMIC DNA]</scope>
    <source>
        <strain evidence="7">ATCC 43989 / DSM 5975 / JCM 20966 / LMG 6465 / NBRC 14845 / NCIMB 13405 / ORS 571</strain>
    </source>
</reference>
<gene>
    <name evidence="6" type="primary">marR</name>
    <name evidence="6" type="ordered locus">AZC_2912</name>
</gene>
<accession>A8IDC0</accession>
<evidence type="ECO:0000256" key="4">
    <source>
        <dbReference type="SAM" id="MobiDB-lite"/>
    </source>
</evidence>
<reference evidence="6 7" key="4">
    <citation type="journal article" date="2009" name="Appl. Environ. Microbiol.">
        <title>Comparative genome-wide transcriptional profiling of Azorhizobium caulinodans ORS571 grown under free-living and symbiotic conditions.</title>
        <authorList>
            <person name="Tsukada S."/>
            <person name="Aono T."/>
            <person name="Akiba N."/>
            <person name="Lee KB."/>
            <person name="Liu CT."/>
            <person name="Toyazaki H."/>
            <person name="Oyaizu H."/>
        </authorList>
    </citation>
    <scope>NUCLEOTIDE SEQUENCE [LARGE SCALE GENOMIC DNA]</scope>
    <source>
        <strain evidence="7">ATCC 43989 / DSM 5975 / JCM 20966 / LMG 6465 / NBRC 14845 / NCIMB 13405 / ORS 571</strain>
    </source>
</reference>
<dbReference type="PANTHER" id="PTHR35790:SF4">
    <property type="entry name" value="HTH-TYPE TRANSCRIPTIONAL REGULATOR PCHR"/>
    <property type="match status" value="1"/>
</dbReference>
<dbReference type="InterPro" id="IPR000835">
    <property type="entry name" value="HTH_MarR-typ"/>
</dbReference>
<keyword evidence="2" id="KW-0238">DNA-binding</keyword>
<dbReference type="Pfam" id="PF12802">
    <property type="entry name" value="MarR_2"/>
    <property type="match status" value="1"/>
</dbReference>
<dbReference type="eggNOG" id="COG1846">
    <property type="taxonomic scope" value="Bacteria"/>
</dbReference>
<sequence length="223" mass="25493">MQSRKWFRLKLVKQIDRAQNLLSSFTMNQLEKGRPRRSEGGERMHAPQLPPSAAEEDLPGDVDPLIAIKLWRNPCWFSFRINYLSMNFNVPVYGWTEKTFGLPRPEFVVLYALGLKGGVAAKDICSSSGFPKPTISRAIQSLLKRKLVRRDTDPKDHRSYVLNITDDGQSIFDASMPVMLERERVMLARLSPGERAMLFEILAKMVVDSPEWPQTIETEDTLP</sequence>
<reference evidence="6 7" key="5">
    <citation type="journal article" date="2010" name="Appl. Environ. Microbiol.">
        <title>phrR-like gene praR of Azorhizobium caulinodans ORS571 is essential for symbiosis with Sesbania rostrata and is involved in expression of reb genes.</title>
        <authorList>
            <person name="Akiba N."/>
            <person name="Aono T."/>
            <person name="Toyazaki H."/>
            <person name="Sato S."/>
            <person name="Oyaizu H."/>
        </authorList>
    </citation>
    <scope>NUCLEOTIDE SEQUENCE [LARGE SCALE GENOMIC DNA]</scope>
    <source>
        <strain evidence="7">ATCC 43989 / DSM 5975 / JCM 20966 / LMG 6465 / NBRC 14845 / NCIMB 13405 / ORS 571</strain>
    </source>
</reference>
<dbReference type="EMBL" id="AP009384">
    <property type="protein sequence ID" value="BAF88910.1"/>
    <property type="molecule type" value="Genomic_DNA"/>
</dbReference>
<evidence type="ECO:0000313" key="6">
    <source>
        <dbReference type="EMBL" id="BAF88910.1"/>
    </source>
</evidence>
<dbReference type="InterPro" id="IPR052067">
    <property type="entry name" value="Metal_resp_HTH_trans_reg"/>
</dbReference>
<evidence type="ECO:0000256" key="2">
    <source>
        <dbReference type="ARBA" id="ARBA00023125"/>
    </source>
</evidence>